<evidence type="ECO:0000313" key="2">
    <source>
        <dbReference type="Proteomes" id="UP000015530"/>
    </source>
</evidence>
<name>T0L5H6_COLGC</name>
<accession>T0L5H6</accession>
<organism evidence="1 2">
    <name type="scientific">Colletotrichum gloeosporioides (strain Cg-14)</name>
    <name type="common">Anthracnose fungus</name>
    <name type="synonym">Glomerella cingulata</name>
    <dbReference type="NCBI Taxonomy" id="1237896"/>
    <lineage>
        <taxon>Eukaryota</taxon>
        <taxon>Fungi</taxon>
        <taxon>Dikarya</taxon>
        <taxon>Ascomycota</taxon>
        <taxon>Pezizomycotina</taxon>
        <taxon>Sordariomycetes</taxon>
        <taxon>Hypocreomycetidae</taxon>
        <taxon>Glomerellales</taxon>
        <taxon>Glomerellaceae</taxon>
        <taxon>Colletotrichum</taxon>
        <taxon>Colletotrichum gloeosporioides species complex</taxon>
    </lineage>
</organism>
<dbReference type="HOGENOM" id="CLU_3351043_0_0_1"/>
<comment type="caution">
    <text evidence="1">The sequence shown here is derived from an EMBL/GenBank/DDBJ whole genome shotgun (WGS) entry which is preliminary data.</text>
</comment>
<protein>
    <submittedName>
        <fullName evidence="1">Uncharacterized protein</fullName>
    </submittedName>
</protein>
<gene>
    <name evidence="1" type="ORF">CGLO_17831</name>
</gene>
<dbReference type="Proteomes" id="UP000015530">
    <property type="component" value="Unassembled WGS sequence"/>
</dbReference>
<evidence type="ECO:0000313" key="1">
    <source>
        <dbReference type="EMBL" id="EQB43505.1"/>
    </source>
</evidence>
<proteinExistence type="predicted"/>
<dbReference type="EMBL" id="AMYD01004265">
    <property type="protein sequence ID" value="EQB43505.1"/>
    <property type="molecule type" value="Genomic_DNA"/>
</dbReference>
<reference evidence="2" key="1">
    <citation type="journal article" date="2013" name="Mol. Plant Microbe Interact.">
        <title>Global aspects of pacC regulation of pathogenicity genes in Colletotrichum gloeosporioides as revealed by transcriptome analysis.</title>
        <authorList>
            <person name="Alkan N."/>
            <person name="Meng X."/>
            <person name="Friedlander G."/>
            <person name="Reuveni E."/>
            <person name="Sukno S."/>
            <person name="Sherman A."/>
            <person name="Thon M."/>
            <person name="Fluhr R."/>
            <person name="Prusky D."/>
        </authorList>
    </citation>
    <scope>NUCLEOTIDE SEQUENCE [LARGE SCALE GENOMIC DNA]</scope>
    <source>
        <strain evidence="2">Cg-14</strain>
    </source>
</reference>
<dbReference type="AlphaFoldDB" id="T0L5H6"/>
<sequence>MQTIAPAAQPPEFVIWIDWIACLYHHVPRSFDKRTVD</sequence>